<accession>A0ABR8K1J2</accession>
<sequence>MKKHHLGASLKKIISLITSGGLLATLLVTAKAEAQVSQYRCEGDINGVPSQALVSVESLPSMDGPGRHVTVSGEIKNDYADYTFTGEMGGYVDIVSLTDGQRFRGAMNITNNGFVLVSNPEYDGSGRGSGYYPFICSG</sequence>
<protein>
    <submittedName>
        <fullName evidence="1">Uncharacterized protein</fullName>
    </submittedName>
</protein>
<dbReference type="Proteomes" id="UP000637383">
    <property type="component" value="Unassembled WGS sequence"/>
</dbReference>
<gene>
    <name evidence="1" type="ORF">H6H03_02790</name>
</gene>
<reference evidence="1 2" key="1">
    <citation type="journal article" date="2020" name="ISME J.">
        <title>Comparative genomics reveals insights into cyanobacterial evolution and habitat adaptation.</title>
        <authorList>
            <person name="Chen M.Y."/>
            <person name="Teng W.K."/>
            <person name="Zhao L."/>
            <person name="Hu C.X."/>
            <person name="Zhou Y.K."/>
            <person name="Han B.P."/>
            <person name="Song L.R."/>
            <person name="Shu W.S."/>
        </authorList>
    </citation>
    <scope>NUCLEOTIDE SEQUENCE [LARGE SCALE GENOMIC DNA]</scope>
    <source>
        <strain evidence="1 2">FACHB-159</strain>
    </source>
</reference>
<organism evidence="1 2">
    <name type="scientific">Nostoc paludosum FACHB-159</name>
    <dbReference type="NCBI Taxonomy" id="2692908"/>
    <lineage>
        <taxon>Bacteria</taxon>
        <taxon>Bacillati</taxon>
        <taxon>Cyanobacteriota</taxon>
        <taxon>Cyanophyceae</taxon>
        <taxon>Nostocales</taxon>
        <taxon>Nostocaceae</taxon>
        <taxon>Nostoc</taxon>
    </lineage>
</organism>
<keyword evidence="2" id="KW-1185">Reference proteome</keyword>
<evidence type="ECO:0000313" key="1">
    <source>
        <dbReference type="EMBL" id="MBD2732843.1"/>
    </source>
</evidence>
<comment type="caution">
    <text evidence="1">The sequence shown here is derived from an EMBL/GenBank/DDBJ whole genome shotgun (WGS) entry which is preliminary data.</text>
</comment>
<proteinExistence type="predicted"/>
<name>A0ABR8K1J2_9NOSO</name>
<evidence type="ECO:0000313" key="2">
    <source>
        <dbReference type="Proteomes" id="UP000637383"/>
    </source>
</evidence>
<dbReference type="EMBL" id="JACJTU010000002">
    <property type="protein sequence ID" value="MBD2732843.1"/>
    <property type="molecule type" value="Genomic_DNA"/>
</dbReference>
<dbReference type="RefSeq" id="WP_190953615.1">
    <property type="nucleotide sequence ID" value="NZ_JACJTU010000002.1"/>
</dbReference>